<comment type="caution">
    <text evidence="1">The sequence shown here is derived from an EMBL/GenBank/DDBJ whole genome shotgun (WGS) entry which is preliminary data.</text>
</comment>
<evidence type="ECO:0000313" key="2">
    <source>
        <dbReference type="Proteomes" id="UP000710432"/>
    </source>
</evidence>
<dbReference type="EMBL" id="JAATJU010005527">
    <property type="protein sequence ID" value="KAH0519396.1"/>
    <property type="molecule type" value="Genomic_DNA"/>
</dbReference>
<reference evidence="1" key="1">
    <citation type="submission" date="2020-03" db="EMBL/GenBank/DDBJ databases">
        <title>Studies in the Genomics of Life Span.</title>
        <authorList>
            <person name="Glass D."/>
        </authorList>
    </citation>
    <scope>NUCLEOTIDE SEQUENCE</scope>
    <source>
        <strain evidence="1">LTLLF</strain>
        <tissue evidence="1">Muscle</tissue>
    </source>
</reference>
<dbReference type="Proteomes" id="UP000710432">
    <property type="component" value="Unassembled WGS sequence"/>
</dbReference>
<dbReference type="GO" id="GO:0006352">
    <property type="term" value="P:DNA-templated transcription initiation"/>
    <property type="evidence" value="ECO:0007669"/>
    <property type="project" value="InterPro"/>
</dbReference>
<dbReference type="InterPro" id="IPR003923">
    <property type="entry name" value="TAF10"/>
</dbReference>
<evidence type="ECO:0000313" key="1">
    <source>
        <dbReference type="EMBL" id="KAH0519396.1"/>
    </source>
</evidence>
<dbReference type="AlphaFoldDB" id="A0A8J6L219"/>
<dbReference type="Pfam" id="PF03540">
    <property type="entry name" value="TAF10"/>
    <property type="match status" value="1"/>
</dbReference>
<protein>
    <submittedName>
        <fullName evidence="1">Transcription initiation factor TFIID subunit 10</fullName>
    </submittedName>
</protein>
<dbReference type="GO" id="GO:0005634">
    <property type="term" value="C:nucleus"/>
    <property type="evidence" value="ECO:0007669"/>
    <property type="project" value="InterPro"/>
</dbReference>
<accession>A0A8J6L219</accession>
<name>A0A8J6L219_MICOH</name>
<sequence>MSCSGSGVDPEAAQACAASVAGLNCKVKDTASGISGSKSKDLKYTLTMEDLTPALNEYSINVKKPHYFT</sequence>
<gene>
    <name evidence="1" type="ORF">LTLLF_208940</name>
</gene>
<proteinExistence type="predicted"/>
<organism evidence="1 2">
    <name type="scientific">Microtus ochrogaster</name>
    <name type="common">Prairie vole</name>
    <dbReference type="NCBI Taxonomy" id="79684"/>
    <lineage>
        <taxon>Eukaryota</taxon>
        <taxon>Metazoa</taxon>
        <taxon>Chordata</taxon>
        <taxon>Craniata</taxon>
        <taxon>Vertebrata</taxon>
        <taxon>Euteleostomi</taxon>
        <taxon>Mammalia</taxon>
        <taxon>Eutheria</taxon>
        <taxon>Euarchontoglires</taxon>
        <taxon>Glires</taxon>
        <taxon>Rodentia</taxon>
        <taxon>Myomorpha</taxon>
        <taxon>Muroidea</taxon>
        <taxon>Cricetidae</taxon>
        <taxon>Arvicolinae</taxon>
        <taxon>Microtus</taxon>
    </lineage>
</organism>